<feature type="transmembrane region" description="Helical" evidence="16">
    <location>
        <begin position="133"/>
        <end position="153"/>
    </location>
</feature>
<keyword evidence="9 16" id="KW-1133">Transmembrane helix</keyword>
<keyword evidence="8 16" id="KW-0812">Transmembrane</keyword>
<dbReference type="GO" id="GO:0003882">
    <property type="term" value="F:CDP-diacylglycerol-serine O-phosphatidyltransferase activity"/>
    <property type="evidence" value="ECO:0007669"/>
    <property type="project" value="UniProtKB-EC"/>
</dbReference>
<dbReference type="PANTHER" id="PTHR14269:SF61">
    <property type="entry name" value="CDP-DIACYLGLYCEROL--SERINE O-PHOSPHATIDYLTRANSFERASE"/>
    <property type="match status" value="1"/>
</dbReference>
<evidence type="ECO:0000256" key="2">
    <source>
        <dbReference type="ARBA" id="ARBA00004127"/>
    </source>
</evidence>
<dbReference type="NCBIfam" id="TIGR00473">
    <property type="entry name" value="pssA"/>
    <property type="match status" value="1"/>
</dbReference>
<dbReference type="RefSeq" id="WP_214506793.1">
    <property type="nucleotide sequence ID" value="NZ_JAHEPS010000002.1"/>
</dbReference>
<dbReference type="Pfam" id="PF01066">
    <property type="entry name" value="CDP-OH_P_transf"/>
    <property type="match status" value="1"/>
</dbReference>
<evidence type="ECO:0000256" key="12">
    <source>
        <dbReference type="ARBA" id="ARBA00023209"/>
    </source>
</evidence>
<keyword evidence="12" id="KW-0594">Phospholipid biosynthesis</keyword>
<dbReference type="PROSITE" id="PS00379">
    <property type="entry name" value="CDP_ALCOHOL_P_TRANSF"/>
    <property type="match status" value="1"/>
</dbReference>
<evidence type="ECO:0000256" key="1">
    <source>
        <dbReference type="ARBA" id="ARBA00000287"/>
    </source>
</evidence>
<gene>
    <name evidence="17" type="primary">pssA</name>
    <name evidence="17" type="ORF">KJI95_08780</name>
</gene>
<protein>
    <recommendedName>
        <fullName evidence="5">CDP-diacylglycerol--serine O-phosphatidyltransferase</fullName>
        <ecNumber evidence="4">2.7.8.8</ecNumber>
    </recommendedName>
    <alternativeName>
        <fullName evidence="14">Phosphatidylserine synthase</fullName>
    </alternativeName>
</protein>
<dbReference type="InterPro" id="IPR050324">
    <property type="entry name" value="CDP-alcohol_PTase-I"/>
</dbReference>
<dbReference type="InterPro" id="IPR043130">
    <property type="entry name" value="CDP-OH_PTrfase_TM_dom"/>
</dbReference>
<evidence type="ECO:0000256" key="8">
    <source>
        <dbReference type="ARBA" id="ARBA00022692"/>
    </source>
</evidence>
<evidence type="ECO:0000256" key="15">
    <source>
        <dbReference type="RuleBase" id="RU003750"/>
    </source>
</evidence>
<proteinExistence type="inferred from homology"/>
<evidence type="ECO:0000256" key="10">
    <source>
        <dbReference type="ARBA" id="ARBA00023098"/>
    </source>
</evidence>
<keyword evidence="7 15" id="KW-0808">Transferase</keyword>
<dbReference type="Proteomes" id="UP001195903">
    <property type="component" value="Unassembled WGS sequence"/>
</dbReference>
<sequence>MQNIDKPTAKNRGIYLLPNLFTTAGLFSGFYAIIASMNGHFESAAIAVFVAMLCDGLDGRVARLTNTQSEFGAEYDSMADMVSFGMAPALIAYNWALADLGKIGWLAAFIYCAGAALRLARFNTQVGVADKRWFQGLASPAAAAVIAGTVWLGHQYQVEAASVSYLFAAVTVCTGLLMVSNFRYHSFKEVDWRGKVNFIVILLVVAVFVVISVEPALILCLGFYLYALSGPVITVRSVRKLKVSHVVGDDEPDDTKD</sequence>
<comment type="caution">
    <text evidence="17">The sequence shown here is derived from an EMBL/GenBank/DDBJ whole genome shotgun (WGS) entry which is preliminary data.</text>
</comment>
<organism evidence="17 18">
    <name type="scientific">Shewanella jiangmenensis</name>
    <dbReference type="NCBI Taxonomy" id="2837387"/>
    <lineage>
        <taxon>Bacteria</taxon>
        <taxon>Pseudomonadati</taxon>
        <taxon>Pseudomonadota</taxon>
        <taxon>Gammaproteobacteria</taxon>
        <taxon>Alteromonadales</taxon>
        <taxon>Shewanellaceae</taxon>
        <taxon>Shewanella</taxon>
    </lineage>
</organism>
<dbReference type="InterPro" id="IPR004533">
    <property type="entry name" value="CDP-diaglyc--ser_O-PTrfase"/>
</dbReference>
<dbReference type="PANTHER" id="PTHR14269">
    <property type="entry name" value="CDP-DIACYLGLYCEROL--GLYCEROL-3-PHOSPHATE 3-PHOSPHATIDYLTRANSFERASE-RELATED"/>
    <property type="match status" value="1"/>
</dbReference>
<dbReference type="InterPro" id="IPR048254">
    <property type="entry name" value="CDP_ALCOHOL_P_TRANSF_CS"/>
</dbReference>
<dbReference type="Gene3D" id="1.20.120.1760">
    <property type="match status" value="1"/>
</dbReference>
<evidence type="ECO:0000256" key="9">
    <source>
        <dbReference type="ARBA" id="ARBA00022989"/>
    </source>
</evidence>
<accession>A0ABS5V456</accession>
<feature type="transmembrane region" description="Helical" evidence="16">
    <location>
        <begin position="165"/>
        <end position="184"/>
    </location>
</feature>
<keyword evidence="10" id="KW-0443">Lipid metabolism</keyword>
<feature type="transmembrane region" description="Helical" evidence="16">
    <location>
        <begin position="12"/>
        <end position="34"/>
    </location>
</feature>
<evidence type="ECO:0000256" key="4">
    <source>
        <dbReference type="ARBA" id="ARBA00013174"/>
    </source>
</evidence>
<evidence type="ECO:0000256" key="7">
    <source>
        <dbReference type="ARBA" id="ARBA00022679"/>
    </source>
</evidence>
<comment type="subcellular location">
    <subcellularLocation>
        <location evidence="2">Endomembrane system</location>
        <topology evidence="2">Multi-pass membrane protein</topology>
    </subcellularLocation>
</comment>
<dbReference type="EC" id="2.7.8.8" evidence="4"/>
<reference evidence="17 18" key="1">
    <citation type="submission" date="2021-05" db="EMBL/GenBank/DDBJ databases">
        <title>Shewanella sp. JM162201.</title>
        <authorList>
            <person name="Xu S."/>
            <person name="Li A."/>
        </authorList>
    </citation>
    <scope>NUCLEOTIDE SEQUENCE [LARGE SCALE GENOMIC DNA]</scope>
    <source>
        <strain evidence="17 18">JM162201</strain>
    </source>
</reference>
<keyword evidence="13" id="KW-1208">Phospholipid metabolism</keyword>
<evidence type="ECO:0000256" key="11">
    <source>
        <dbReference type="ARBA" id="ARBA00023136"/>
    </source>
</evidence>
<comment type="similarity">
    <text evidence="3 15">Belongs to the CDP-alcohol phosphatidyltransferase class-I family.</text>
</comment>
<dbReference type="EMBL" id="JAHEPS010000002">
    <property type="protein sequence ID" value="MBT1444620.1"/>
    <property type="molecule type" value="Genomic_DNA"/>
</dbReference>
<comment type="catalytic activity">
    <reaction evidence="1">
        <text>a CDP-1,2-diacyl-sn-glycerol + L-serine = a 1,2-diacyl-sn-glycero-3-phospho-L-serine + CMP + H(+)</text>
        <dbReference type="Rhea" id="RHEA:16913"/>
        <dbReference type="ChEBI" id="CHEBI:15378"/>
        <dbReference type="ChEBI" id="CHEBI:33384"/>
        <dbReference type="ChEBI" id="CHEBI:57262"/>
        <dbReference type="ChEBI" id="CHEBI:58332"/>
        <dbReference type="ChEBI" id="CHEBI:60377"/>
        <dbReference type="EC" id="2.7.8.8"/>
    </reaction>
</comment>
<evidence type="ECO:0000256" key="14">
    <source>
        <dbReference type="ARBA" id="ARBA00032361"/>
    </source>
</evidence>
<evidence type="ECO:0000313" key="18">
    <source>
        <dbReference type="Proteomes" id="UP001195903"/>
    </source>
</evidence>
<evidence type="ECO:0000256" key="16">
    <source>
        <dbReference type="SAM" id="Phobius"/>
    </source>
</evidence>
<evidence type="ECO:0000256" key="6">
    <source>
        <dbReference type="ARBA" id="ARBA00022516"/>
    </source>
</evidence>
<evidence type="ECO:0000256" key="5">
    <source>
        <dbReference type="ARBA" id="ARBA00017171"/>
    </source>
</evidence>
<feature type="transmembrane region" description="Helical" evidence="16">
    <location>
        <begin position="103"/>
        <end position="121"/>
    </location>
</feature>
<keyword evidence="6" id="KW-0444">Lipid biosynthesis</keyword>
<evidence type="ECO:0000313" key="17">
    <source>
        <dbReference type="EMBL" id="MBT1444620.1"/>
    </source>
</evidence>
<keyword evidence="11 16" id="KW-0472">Membrane</keyword>
<keyword evidence="18" id="KW-1185">Reference proteome</keyword>
<evidence type="ECO:0000256" key="13">
    <source>
        <dbReference type="ARBA" id="ARBA00023264"/>
    </source>
</evidence>
<evidence type="ECO:0000256" key="3">
    <source>
        <dbReference type="ARBA" id="ARBA00010441"/>
    </source>
</evidence>
<dbReference type="InterPro" id="IPR000462">
    <property type="entry name" value="CDP-OH_P_trans"/>
</dbReference>
<name>A0ABS5V456_9GAMM</name>
<feature type="transmembrane region" description="Helical" evidence="16">
    <location>
        <begin position="196"/>
        <end position="227"/>
    </location>
</feature>